<dbReference type="AlphaFoldDB" id="A0A8J9VR70"/>
<organism evidence="1 2">
    <name type="scientific">Brenthis ino</name>
    <name type="common">lesser marbled fritillary</name>
    <dbReference type="NCBI Taxonomy" id="405034"/>
    <lineage>
        <taxon>Eukaryota</taxon>
        <taxon>Metazoa</taxon>
        <taxon>Ecdysozoa</taxon>
        <taxon>Arthropoda</taxon>
        <taxon>Hexapoda</taxon>
        <taxon>Insecta</taxon>
        <taxon>Pterygota</taxon>
        <taxon>Neoptera</taxon>
        <taxon>Endopterygota</taxon>
        <taxon>Lepidoptera</taxon>
        <taxon>Glossata</taxon>
        <taxon>Ditrysia</taxon>
        <taxon>Papilionoidea</taxon>
        <taxon>Nymphalidae</taxon>
        <taxon>Heliconiinae</taxon>
        <taxon>Argynnini</taxon>
        <taxon>Brenthis</taxon>
    </lineage>
</organism>
<evidence type="ECO:0000313" key="2">
    <source>
        <dbReference type="Proteomes" id="UP000838878"/>
    </source>
</evidence>
<accession>A0A8J9VR70</accession>
<gene>
    <name evidence="1" type="ORF">BINO364_LOCUS11012</name>
</gene>
<keyword evidence="2" id="KW-1185">Reference proteome</keyword>
<sequence>MLGPHNPFSYTEILKYESCTVCVRRARNFTLQPTLVTHHGASVGASGARAGARAGAGRDAEAALLRHIGSAAQRHIENYPPQTPSNSTFNFAL</sequence>
<name>A0A8J9VR70_9NEOP</name>
<dbReference type="EMBL" id="OV170225">
    <property type="protein sequence ID" value="CAH0725425.1"/>
    <property type="molecule type" value="Genomic_DNA"/>
</dbReference>
<feature type="non-terminal residue" evidence="1">
    <location>
        <position position="93"/>
    </location>
</feature>
<proteinExistence type="predicted"/>
<dbReference type="Proteomes" id="UP000838878">
    <property type="component" value="Chromosome 5"/>
</dbReference>
<reference evidence="1" key="1">
    <citation type="submission" date="2021-12" db="EMBL/GenBank/DDBJ databases">
        <authorList>
            <person name="Martin H S."/>
        </authorList>
    </citation>
    <scope>NUCLEOTIDE SEQUENCE</scope>
</reference>
<evidence type="ECO:0000313" key="1">
    <source>
        <dbReference type="EMBL" id="CAH0725425.1"/>
    </source>
</evidence>
<protein>
    <submittedName>
        <fullName evidence="1">Uncharacterized protein</fullName>
    </submittedName>
</protein>